<evidence type="ECO:0008006" key="3">
    <source>
        <dbReference type="Google" id="ProtNLM"/>
    </source>
</evidence>
<name>A0ABM8NVP7_9BURK</name>
<sequence>MKATMSLYHRHRCVGVMRNIGKWQFERGVIGSQETVAR</sequence>
<evidence type="ECO:0000313" key="2">
    <source>
        <dbReference type="Proteomes" id="UP000598032"/>
    </source>
</evidence>
<gene>
    <name evidence="1" type="ORF">LMG28140_04192</name>
</gene>
<keyword evidence="2" id="KW-1185">Reference proteome</keyword>
<accession>A0ABM8NVP7</accession>
<dbReference type="Proteomes" id="UP000598032">
    <property type="component" value="Unassembled WGS sequence"/>
</dbReference>
<comment type="caution">
    <text evidence="1">The sequence shown here is derived from an EMBL/GenBank/DDBJ whole genome shotgun (WGS) entry which is preliminary data.</text>
</comment>
<organism evidence="1 2">
    <name type="scientific">Paraburkholderia metrosideri</name>
    <dbReference type="NCBI Taxonomy" id="580937"/>
    <lineage>
        <taxon>Bacteria</taxon>
        <taxon>Pseudomonadati</taxon>
        <taxon>Pseudomonadota</taxon>
        <taxon>Betaproteobacteria</taxon>
        <taxon>Burkholderiales</taxon>
        <taxon>Burkholderiaceae</taxon>
        <taxon>Paraburkholderia</taxon>
    </lineage>
</organism>
<protein>
    <recommendedName>
        <fullName evidence="3">Transposase</fullName>
    </recommendedName>
</protein>
<evidence type="ECO:0000313" key="1">
    <source>
        <dbReference type="EMBL" id="CAD6545582.1"/>
    </source>
</evidence>
<proteinExistence type="predicted"/>
<dbReference type="EMBL" id="CAJHCP010000009">
    <property type="protein sequence ID" value="CAD6545582.1"/>
    <property type="molecule type" value="Genomic_DNA"/>
</dbReference>
<reference evidence="1 2" key="1">
    <citation type="submission" date="2020-10" db="EMBL/GenBank/DDBJ databases">
        <authorList>
            <person name="Peeters C."/>
        </authorList>
    </citation>
    <scope>NUCLEOTIDE SEQUENCE [LARGE SCALE GENOMIC DNA]</scope>
    <source>
        <strain evidence="1 2">LMG 28140</strain>
    </source>
</reference>